<evidence type="ECO:0000259" key="1">
    <source>
        <dbReference type="PROSITE" id="PS51352"/>
    </source>
</evidence>
<name>A0A512PHT9_9CELL</name>
<dbReference type="OrthoDB" id="1495530at2"/>
<protein>
    <recommendedName>
        <fullName evidence="1">Thioredoxin domain-containing protein</fullName>
    </recommendedName>
</protein>
<dbReference type="Proteomes" id="UP000321798">
    <property type="component" value="Unassembled WGS sequence"/>
</dbReference>
<evidence type="ECO:0000313" key="3">
    <source>
        <dbReference type="Proteomes" id="UP000321798"/>
    </source>
</evidence>
<proteinExistence type="predicted"/>
<dbReference type="AlphaFoldDB" id="A0A512PHT9"/>
<dbReference type="CDD" id="cd02947">
    <property type="entry name" value="TRX_family"/>
    <property type="match status" value="1"/>
</dbReference>
<reference evidence="2 3" key="1">
    <citation type="submission" date="2019-07" db="EMBL/GenBank/DDBJ databases">
        <title>Whole genome shotgun sequence of Cellulomonas soli NBRC 109434.</title>
        <authorList>
            <person name="Hosoyama A."/>
            <person name="Uohara A."/>
            <person name="Ohji S."/>
            <person name="Ichikawa N."/>
        </authorList>
    </citation>
    <scope>NUCLEOTIDE SEQUENCE [LARGE SCALE GENOMIC DNA]</scope>
    <source>
        <strain evidence="2 3">NBRC 109434</strain>
    </source>
</reference>
<dbReference type="InterPro" id="IPR013766">
    <property type="entry name" value="Thioredoxin_domain"/>
</dbReference>
<dbReference type="Gene3D" id="3.40.30.10">
    <property type="entry name" value="Glutaredoxin"/>
    <property type="match status" value="1"/>
</dbReference>
<gene>
    <name evidence="2" type="ORF">CSO01_34710</name>
</gene>
<dbReference type="RefSeq" id="WP_146954524.1">
    <property type="nucleotide sequence ID" value="NZ_BAABBJ010000012.1"/>
</dbReference>
<dbReference type="EMBL" id="BKAL01000015">
    <property type="protein sequence ID" value="GEP70756.1"/>
    <property type="molecule type" value="Genomic_DNA"/>
</dbReference>
<accession>A0A512PHT9</accession>
<organism evidence="2 3">
    <name type="scientific">Cellulomonas soli</name>
    <dbReference type="NCBI Taxonomy" id="931535"/>
    <lineage>
        <taxon>Bacteria</taxon>
        <taxon>Bacillati</taxon>
        <taxon>Actinomycetota</taxon>
        <taxon>Actinomycetes</taxon>
        <taxon>Micrococcales</taxon>
        <taxon>Cellulomonadaceae</taxon>
        <taxon>Cellulomonas</taxon>
    </lineage>
</organism>
<feature type="domain" description="Thioredoxin" evidence="1">
    <location>
        <begin position="42"/>
        <end position="160"/>
    </location>
</feature>
<dbReference type="PROSITE" id="PS51352">
    <property type="entry name" value="THIOREDOXIN_2"/>
    <property type="match status" value="1"/>
</dbReference>
<evidence type="ECO:0000313" key="2">
    <source>
        <dbReference type="EMBL" id="GEP70756.1"/>
    </source>
</evidence>
<dbReference type="InterPro" id="IPR036249">
    <property type="entry name" value="Thioredoxin-like_sf"/>
</dbReference>
<keyword evidence="3" id="KW-1185">Reference proteome</keyword>
<dbReference type="SUPFAM" id="SSF52833">
    <property type="entry name" value="Thioredoxin-like"/>
    <property type="match status" value="1"/>
</dbReference>
<dbReference type="Pfam" id="PF00085">
    <property type="entry name" value="Thioredoxin"/>
    <property type="match status" value="1"/>
</dbReference>
<sequence>MLVRVLVVLAVLAAAAVLGLWWRARNGRFTAVDPQVLAAAHVTQAQAVEHATATTVAHERLAPAELGVELGARATFVQFSSEVCSPCRRTHHVLTELVAEHDDLVHVDLDVTEHLDLVRRFGVMRTPTTLVLDGHGAVVGRMSGGSDRRHALAALDAVPAAPAVGGECPDGCPGGATAR</sequence>
<comment type="caution">
    <text evidence="2">The sequence shown here is derived from an EMBL/GenBank/DDBJ whole genome shotgun (WGS) entry which is preliminary data.</text>
</comment>